<proteinExistence type="predicted"/>
<dbReference type="STRING" id="640635.SAMN04489806_1496"/>
<sequence length="279" mass="30455">MTMILPSPLGAPGIIDAHVPLEQVRRDRAERVVLVQSRRGGTEQLRIALAQRGHQTARGIAQLDHVIDEEELTALVASGVRGVRLEAHAGDELAESFPRLASRVRDHNLFIDVDADARTIEQSFEVLADADVPVLLERFAGIRARSNGTVEGLLTALRLLSLGHVWITLSLPCRFGSPRDIATLLPHITSELVEFGGQRLLWGSGAVHAACHGVGPRTRANGTRRRCDAADSRRAIVNWIDDAEAARRVLVDNPERLFGFAPEPLAVPAGTRHREGAHR</sequence>
<dbReference type="PANTHER" id="PTHR35563">
    <property type="entry name" value="BARREL METAL-DEPENDENT HYDROLASE, PUTATIVE (AFU_ORTHOLOGUE AFUA_1G16240)-RELATED"/>
    <property type="match status" value="1"/>
</dbReference>
<dbReference type="EMBL" id="FNRY01000001">
    <property type="protein sequence ID" value="SEB68334.1"/>
    <property type="molecule type" value="Genomic_DNA"/>
</dbReference>
<dbReference type="AlphaFoldDB" id="A0A1H4LC86"/>
<name>A0A1H4LC86_9MICO</name>
<dbReference type="OrthoDB" id="5450317at2"/>
<dbReference type="GO" id="GO:0016787">
    <property type="term" value="F:hydrolase activity"/>
    <property type="evidence" value="ECO:0007669"/>
    <property type="project" value="UniProtKB-KW"/>
</dbReference>
<dbReference type="InterPro" id="IPR052358">
    <property type="entry name" value="Aro_Compnd_Degr_Hydrolases"/>
</dbReference>
<evidence type="ECO:0000259" key="1">
    <source>
        <dbReference type="Pfam" id="PF04909"/>
    </source>
</evidence>
<keyword evidence="2" id="KW-0378">Hydrolase</keyword>
<organism evidence="2 3">
    <name type="scientific">Paramicrobacterium humi</name>
    <dbReference type="NCBI Taxonomy" id="640635"/>
    <lineage>
        <taxon>Bacteria</taxon>
        <taxon>Bacillati</taxon>
        <taxon>Actinomycetota</taxon>
        <taxon>Actinomycetes</taxon>
        <taxon>Micrococcales</taxon>
        <taxon>Microbacteriaceae</taxon>
        <taxon>Paramicrobacterium</taxon>
    </lineage>
</organism>
<dbReference type="Gene3D" id="3.20.20.140">
    <property type="entry name" value="Metal-dependent hydrolases"/>
    <property type="match status" value="1"/>
</dbReference>
<dbReference type="InterPro" id="IPR006680">
    <property type="entry name" value="Amidohydro-rel"/>
</dbReference>
<dbReference type="InterPro" id="IPR032466">
    <property type="entry name" value="Metal_Hydrolase"/>
</dbReference>
<feature type="domain" description="Amidohydrolase-related" evidence="1">
    <location>
        <begin position="31"/>
        <end position="260"/>
    </location>
</feature>
<dbReference type="PANTHER" id="PTHR35563:SF2">
    <property type="entry name" value="BARREL METAL-DEPENDENT HYDROLASE, PUTATIVE (AFU_ORTHOLOGUE AFUA_1G16240)-RELATED"/>
    <property type="match status" value="1"/>
</dbReference>
<protein>
    <submittedName>
        <fullName evidence="2">Predicted metal-dependent hydrolase, TIM-barrel fold</fullName>
    </submittedName>
</protein>
<gene>
    <name evidence="2" type="ORF">SAMN04489806_1496</name>
</gene>
<dbReference type="Proteomes" id="UP000199183">
    <property type="component" value="Unassembled WGS sequence"/>
</dbReference>
<evidence type="ECO:0000313" key="3">
    <source>
        <dbReference type="Proteomes" id="UP000199183"/>
    </source>
</evidence>
<accession>A0A1H4LC86</accession>
<dbReference type="RefSeq" id="WP_143033994.1">
    <property type="nucleotide sequence ID" value="NZ_FNRY01000001.1"/>
</dbReference>
<evidence type="ECO:0000313" key="2">
    <source>
        <dbReference type="EMBL" id="SEB68334.1"/>
    </source>
</evidence>
<dbReference type="SUPFAM" id="SSF51556">
    <property type="entry name" value="Metallo-dependent hydrolases"/>
    <property type="match status" value="1"/>
</dbReference>
<keyword evidence="3" id="KW-1185">Reference proteome</keyword>
<reference evidence="2 3" key="1">
    <citation type="submission" date="2016-10" db="EMBL/GenBank/DDBJ databases">
        <authorList>
            <person name="de Groot N.N."/>
        </authorList>
    </citation>
    <scope>NUCLEOTIDE SEQUENCE [LARGE SCALE GENOMIC DNA]</scope>
    <source>
        <strain evidence="2 3">DSM 21799</strain>
    </source>
</reference>
<dbReference type="Pfam" id="PF04909">
    <property type="entry name" value="Amidohydro_2"/>
    <property type="match status" value="1"/>
</dbReference>